<organism evidence="9 10">
    <name type="scientific">Arthrobacter bambusae</name>
    <dbReference type="NCBI Taxonomy" id="1338426"/>
    <lineage>
        <taxon>Bacteria</taxon>
        <taxon>Bacillati</taxon>
        <taxon>Actinomycetota</taxon>
        <taxon>Actinomycetes</taxon>
        <taxon>Micrococcales</taxon>
        <taxon>Micrococcaceae</taxon>
        <taxon>Arthrobacter</taxon>
    </lineage>
</organism>
<dbReference type="NCBIfam" id="TIGR02937">
    <property type="entry name" value="sigma70-ECF"/>
    <property type="match status" value="1"/>
</dbReference>
<dbReference type="InterPro" id="IPR027383">
    <property type="entry name" value="Znf_put"/>
</dbReference>
<evidence type="ECO:0000256" key="2">
    <source>
        <dbReference type="ARBA" id="ARBA00023015"/>
    </source>
</evidence>
<keyword evidence="3" id="KW-0731">Sigma factor</keyword>
<evidence type="ECO:0000259" key="8">
    <source>
        <dbReference type="Pfam" id="PF13490"/>
    </source>
</evidence>
<dbReference type="Gene3D" id="1.10.1740.10">
    <property type="match status" value="1"/>
</dbReference>
<dbReference type="InterPro" id="IPR041916">
    <property type="entry name" value="Anti_sigma_zinc_sf"/>
</dbReference>
<evidence type="ECO:0000256" key="6">
    <source>
        <dbReference type="SAM" id="MobiDB-lite"/>
    </source>
</evidence>
<feature type="region of interest" description="Disordered" evidence="6">
    <location>
        <begin position="320"/>
        <end position="418"/>
    </location>
</feature>
<dbReference type="PANTHER" id="PTHR43133:SF8">
    <property type="entry name" value="RNA POLYMERASE SIGMA FACTOR HI_1459-RELATED"/>
    <property type="match status" value="1"/>
</dbReference>
<evidence type="ECO:0000256" key="5">
    <source>
        <dbReference type="ARBA" id="ARBA00023163"/>
    </source>
</evidence>
<keyword evidence="10" id="KW-1185">Reference proteome</keyword>
<feature type="compositionally biased region" description="Polar residues" evidence="6">
    <location>
        <begin position="405"/>
        <end position="416"/>
    </location>
</feature>
<dbReference type="Proteomes" id="UP001549307">
    <property type="component" value="Unassembled WGS sequence"/>
</dbReference>
<evidence type="ECO:0000256" key="1">
    <source>
        <dbReference type="ARBA" id="ARBA00010641"/>
    </source>
</evidence>
<reference evidence="9 10" key="1">
    <citation type="submission" date="2024-06" db="EMBL/GenBank/DDBJ databases">
        <title>Sorghum-associated microbial communities from plants grown in Nebraska, USA.</title>
        <authorList>
            <person name="Schachtman D."/>
        </authorList>
    </citation>
    <scope>NUCLEOTIDE SEQUENCE [LARGE SCALE GENOMIC DNA]</scope>
    <source>
        <strain evidence="9 10">3552</strain>
    </source>
</reference>
<sequence length="523" mass="54799">MDSQVGVDIDSDGHLIGMVRAGEMSAFDGLYERHVSIASAVAKRNVDNPSDAEDVVAEAFQSVLQSLVAGKGPDTFFRAYLLSTVTRLSHQRNRKAGKVLPSSDESVLDQTLADSDTAVSAFESRTVAKAFRALPERWQAVLWYLDVERMKPAAVAPILGLSANAVSALALRAREGLRRHYLQFHIADQPDDGCAAFVTKLGNYLRGGLSSATERKVREHLNGCSKCTAALAELKDVENSMRVVLLPLVTGIPVAAWAAKGGGLGILGGMAPAKAVLVVPTLAKPAVMAVIAAASVGLVLGAVGIVDQLTPDAYMEERAVETGAPPLDKGTALVTPSASRTSTPDPAPSALVQPAPVETTPSVSVPEPSTEPVPPPVPEPDPVPVPVPTSTPTTPVPVPSAAPTQSGRAQVSGTAKRTSEGYFRGTAMEVDFRASGTRPLGAGTAVFAVGRDSRIVESSIEAPEGWSCSMAGGTEVTCTTDSVQRSDLHFHVTVQSKRQKTDGVLRYSLSGNGLAAGEFEYRY</sequence>
<comment type="similarity">
    <text evidence="1">Belongs to the sigma-70 factor family. ECF subfamily.</text>
</comment>
<dbReference type="SUPFAM" id="SSF88946">
    <property type="entry name" value="Sigma2 domain of RNA polymerase sigma factors"/>
    <property type="match status" value="1"/>
</dbReference>
<feature type="domain" description="RNA polymerase sigma-70 region 2" evidence="7">
    <location>
        <begin position="30"/>
        <end position="97"/>
    </location>
</feature>
<name>A0ABV2P6B4_9MICC</name>
<keyword evidence="5" id="KW-0804">Transcription</keyword>
<gene>
    <name evidence="9" type="ORF">ABIE37_002064</name>
</gene>
<keyword evidence="2" id="KW-0805">Transcription regulation</keyword>
<dbReference type="Pfam" id="PF04542">
    <property type="entry name" value="Sigma70_r2"/>
    <property type="match status" value="1"/>
</dbReference>
<accession>A0ABV2P6B4</accession>
<evidence type="ECO:0000313" key="9">
    <source>
        <dbReference type="EMBL" id="MET4540283.1"/>
    </source>
</evidence>
<dbReference type="RefSeq" id="WP_354229165.1">
    <property type="nucleotide sequence ID" value="NZ_JBEPSN010000004.1"/>
</dbReference>
<feature type="compositionally biased region" description="Pro residues" evidence="6">
    <location>
        <begin position="369"/>
        <end position="400"/>
    </location>
</feature>
<proteinExistence type="inferred from homology"/>
<dbReference type="InterPro" id="IPR039425">
    <property type="entry name" value="RNA_pol_sigma-70-like"/>
</dbReference>
<dbReference type="EMBL" id="JBEPSN010000004">
    <property type="protein sequence ID" value="MET4540283.1"/>
    <property type="molecule type" value="Genomic_DNA"/>
</dbReference>
<keyword evidence="4" id="KW-0238">DNA-binding</keyword>
<feature type="compositionally biased region" description="Polar residues" evidence="6">
    <location>
        <begin position="334"/>
        <end position="344"/>
    </location>
</feature>
<dbReference type="InterPro" id="IPR013325">
    <property type="entry name" value="RNA_pol_sigma_r2"/>
</dbReference>
<dbReference type="GeneID" id="92753012"/>
<dbReference type="InterPro" id="IPR014284">
    <property type="entry name" value="RNA_pol_sigma-70_dom"/>
</dbReference>
<dbReference type="InterPro" id="IPR007627">
    <property type="entry name" value="RNA_pol_sigma70_r2"/>
</dbReference>
<evidence type="ECO:0000259" key="7">
    <source>
        <dbReference type="Pfam" id="PF04542"/>
    </source>
</evidence>
<evidence type="ECO:0000256" key="3">
    <source>
        <dbReference type="ARBA" id="ARBA00023082"/>
    </source>
</evidence>
<dbReference type="Pfam" id="PF13490">
    <property type="entry name" value="zf-HC2"/>
    <property type="match status" value="1"/>
</dbReference>
<dbReference type="Gene3D" id="1.10.10.10">
    <property type="entry name" value="Winged helix-like DNA-binding domain superfamily/Winged helix DNA-binding domain"/>
    <property type="match status" value="1"/>
</dbReference>
<dbReference type="PANTHER" id="PTHR43133">
    <property type="entry name" value="RNA POLYMERASE ECF-TYPE SIGMA FACTO"/>
    <property type="match status" value="1"/>
</dbReference>
<evidence type="ECO:0000256" key="4">
    <source>
        <dbReference type="ARBA" id="ARBA00023125"/>
    </source>
</evidence>
<dbReference type="InterPro" id="IPR036388">
    <property type="entry name" value="WH-like_DNA-bd_sf"/>
</dbReference>
<dbReference type="Gene3D" id="1.10.10.1320">
    <property type="entry name" value="Anti-sigma factor, zinc-finger domain"/>
    <property type="match status" value="1"/>
</dbReference>
<dbReference type="InterPro" id="IPR013324">
    <property type="entry name" value="RNA_pol_sigma_r3/r4-like"/>
</dbReference>
<feature type="domain" description="Putative zinc-finger" evidence="8">
    <location>
        <begin position="194"/>
        <end position="227"/>
    </location>
</feature>
<evidence type="ECO:0000313" key="10">
    <source>
        <dbReference type="Proteomes" id="UP001549307"/>
    </source>
</evidence>
<feature type="compositionally biased region" description="Low complexity" evidence="6">
    <location>
        <begin position="354"/>
        <end position="368"/>
    </location>
</feature>
<dbReference type="SUPFAM" id="SSF88659">
    <property type="entry name" value="Sigma3 and sigma4 domains of RNA polymerase sigma factors"/>
    <property type="match status" value="1"/>
</dbReference>
<comment type="caution">
    <text evidence="9">The sequence shown here is derived from an EMBL/GenBank/DDBJ whole genome shotgun (WGS) entry which is preliminary data.</text>
</comment>
<protein>
    <submittedName>
        <fullName evidence="9">RNA polymerase sigma factor (Sigma-70 family)</fullName>
    </submittedName>
</protein>